<feature type="domain" description="AAA" evidence="1">
    <location>
        <begin position="1"/>
        <end position="176"/>
    </location>
</feature>
<dbReference type="AlphaFoldDB" id="A0A252F2J8"/>
<comment type="caution">
    <text evidence="2">The sequence shown here is derived from an EMBL/GenBank/DDBJ whole genome shotgun (WGS) entry which is preliminary data.</text>
</comment>
<dbReference type="SUPFAM" id="SSF52540">
    <property type="entry name" value="P-loop containing nucleoside triphosphate hydrolases"/>
    <property type="match status" value="1"/>
</dbReference>
<name>A0A252F2J8_9FIRM</name>
<dbReference type="Proteomes" id="UP000194903">
    <property type="component" value="Unassembled WGS sequence"/>
</dbReference>
<accession>A0A252F2J8</accession>
<dbReference type="PANTHER" id="PTHR13696">
    <property type="entry name" value="P-LOOP CONTAINING NUCLEOSIDE TRIPHOSPHATE HYDROLASE"/>
    <property type="match status" value="1"/>
</dbReference>
<evidence type="ECO:0000313" key="3">
    <source>
        <dbReference type="Proteomes" id="UP000194903"/>
    </source>
</evidence>
<protein>
    <recommendedName>
        <fullName evidence="1">AAA domain-containing protein</fullName>
    </recommendedName>
</protein>
<proteinExistence type="predicted"/>
<dbReference type="CDD" id="cd02042">
    <property type="entry name" value="ParAB_family"/>
    <property type="match status" value="1"/>
</dbReference>
<dbReference type="EMBL" id="NHOC01000008">
    <property type="protein sequence ID" value="OUM20017.1"/>
    <property type="molecule type" value="Genomic_DNA"/>
</dbReference>
<keyword evidence="3" id="KW-1185">Reference proteome</keyword>
<evidence type="ECO:0000313" key="2">
    <source>
        <dbReference type="EMBL" id="OUM20017.1"/>
    </source>
</evidence>
<dbReference type="InterPro" id="IPR025669">
    <property type="entry name" value="AAA_dom"/>
</dbReference>
<dbReference type="OrthoDB" id="9791162at2"/>
<dbReference type="Gene3D" id="3.40.50.300">
    <property type="entry name" value="P-loop containing nucleotide triphosphate hydrolases"/>
    <property type="match status" value="1"/>
</dbReference>
<gene>
    <name evidence="2" type="ORF">CBW42_09750</name>
</gene>
<dbReference type="InterPro" id="IPR050678">
    <property type="entry name" value="DNA_Partitioning_ATPase"/>
</dbReference>
<dbReference type="PANTHER" id="PTHR13696:SF99">
    <property type="entry name" value="COBYRINIC ACID AC-DIAMIDE SYNTHASE"/>
    <property type="match status" value="1"/>
</dbReference>
<dbReference type="Pfam" id="PF13614">
    <property type="entry name" value="AAA_31"/>
    <property type="match status" value="1"/>
</dbReference>
<evidence type="ECO:0000259" key="1">
    <source>
        <dbReference type="Pfam" id="PF13614"/>
    </source>
</evidence>
<sequence>MKTISIINLKGGVGKTTTAVNLAYALGEEMGYRVLLIDNDKQGNASQHYGVHSYDAPSIADIFEGRATCLGDVIEHTGYDNIDMIPANMDLLDANVHLIYDEVPRQQILRDALGVVQDDYDFCIIDNAPDINMTTINALAASDFVVVPVNSDAYATDGIDRMMDIIDDARKFNPDIALAGCVLCKYQNNAANQQMLQFLQSYPQYCAFETKIRLTPKVDESTFYRAPVFDYSPRSAATADYREFAVELLVRIGADVDG</sequence>
<dbReference type="InterPro" id="IPR027417">
    <property type="entry name" value="P-loop_NTPase"/>
</dbReference>
<reference evidence="2 3" key="1">
    <citation type="submission" date="2017-05" db="EMBL/GenBank/DDBJ databases">
        <title>Butyricicoccus porcorum sp. nov. a butyrate-producing bacterium from the swine intestinal tract.</title>
        <authorList>
            <person name="Trachsel J."/>
            <person name="Humphrey S."/>
            <person name="Allen H.K."/>
        </authorList>
    </citation>
    <scope>NUCLEOTIDE SEQUENCE [LARGE SCALE GENOMIC DNA]</scope>
    <source>
        <strain evidence="2">BB10</strain>
    </source>
</reference>
<dbReference type="RefSeq" id="WP_087020667.1">
    <property type="nucleotide sequence ID" value="NZ_NHOC01000008.1"/>
</dbReference>
<organism evidence="2 3">
    <name type="scientific">Butyricicoccus porcorum</name>
    <dbReference type="NCBI Taxonomy" id="1945634"/>
    <lineage>
        <taxon>Bacteria</taxon>
        <taxon>Bacillati</taxon>
        <taxon>Bacillota</taxon>
        <taxon>Clostridia</taxon>
        <taxon>Eubacteriales</taxon>
        <taxon>Butyricicoccaceae</taxon>
        <taxon>Butyricicoccus</taxon>
    </lineage>
</organism>